<dbReference type="NCBIfam" id="TIGR01509">
    <property type="entry name" value="HAD-SF-IA-v3"/>
    <property type="match status" value="1"/>
</dbReference>
<evidence type="ECO:0000313" key="10">
    <source>
        <dbReference type="EMBL" id="AVY96131.1"/>
    </source>
</evidence>
<dbReference type="SFLD" id="SFLDG01135">
    <property type="entry name" value="C1.5.6:_HAD__Beta-PGM__Phospha"/>
    <property type="match status" value="1"/>
</dbReference>
<dbReference type="Gene3D" id="3.40.50.1000">
    <property type="entry name" value="HAD superfamily/HAD-like"/>
    <property type="match status" value="1"/>
</dbReference>
<dbReference type="KEGG" id="maer:DAI18_15275"/>
<dbReference type="EMBL" id="CP028519">
    <property type="protein sequence ID" value="AVY96131.1"/>
    <property type="molecule type" value="Genomic_DNA"/>
</dbReference>
<dbReference type="GO" id="GO:0005829">
    <property type="term" value="C:cytosol"/>
    <property type="evidence" value="ECO:0007669"/>
    <property type="project" value="TreeGrafter"/>
</dbReference>
<dbReference type="STRING" id="1122240.GCA_000620105_02079"/>
<dbReference type="Pfam" id="PF00702">
    <property type="entry name" value="Hydrolase"/>
    <property type="match status" value="1"/>
</dbReference>
<dbReference type="PANTHER" id="PTHR43434:SF19">
    <property type="entry name" value="PHOSPHONOACETALDEHYDE HYDROLASE"/>
    <property type="match status" value="1"/>
</dbReference>
<comment type="catalytic activity">
    <reaction evidence="6 9">
        <text>phosphonoacetaldehyde + H2O = acetaldehyde + phosphate + H(+)</text>
        <dbReference type="Rhea" id="RHEA:18905"/>
        <dbReference type="ChEBI" id="CHEBI:15343"/>
        <dbReference type="ChEBI" id="CHEBI:15377"/>
        <dbReference type="ChEBI" id="CHEBI:15378"/>
        <dbReference type="ChEBI" id="CHEBI:43474"/>
        <dbReference type="ChEBI" id="CHEBI:58383"/>
        <dbReference type="EC" id="3.11.1.1"/>
    </reaction>
</comment>
<dbReference type="InterPro" id="IPR023198">
    <property type="entry name" value="PGP-like_dom2"/>
</dbReference>
<feature type="active site" description="Nucleophile" evidence="9">
    <location>
        <position position="24"/>
    </location>
</feature>
<dbReference type="FunFam" id="1.10.150.240:FF:000006">
    <property type="entry name" value="Phosphonoacetaldehyde hydrolase"/>
    <property type="match status" value="1"/>
</dbReference>
<keyword evidence="2 9" id="KW-0479">Metal-binding</keyword>
<dbReference type="InterPro" id="IPR006323">
    <property type="entry name" value="Phosphonoacetald_hydro"/>
</dbReference>
<dbReference type="Gene3D" id="1.10.150.240">
    <property type="entry name" value="Putative phosphatase, domain 2"/>
    <property type="match status" value="1"/>
</dbReference>
<evidence type="ECO:0000256" key="7">
    <source>
        <dbReference type="ARBA" id="ARBA00056573"/>
    </source>
</evidence>
<evidence type="ECO:0000256" key="8">
    <source>
        <dbReference type="ARBA" id="ARBA00066472"/>
    </source>
</evidence>
<proteinExistence type="inferred from homology"/>
<comment type="subunit">
    <text evidence="1 9">Homodimer.</text>
</comment>
<dbReference type="InterPro" id="IPR036412">
    <property type="entry name" value="HAD-like_sf"/>
</dbReference>
<name>A0A2S0PFI1_9NEIS</name>
<evidence type="ECO:0000256" key="6">
    <source>
        <dbReference type="ARBA" id="ARBA00052005"/>
    </source>
</evidence>
<keyword evidence="3 9" id="KW-0378">Hydrolase</keyword>
<accession>A0A2S0PFI1</accession>
<feature type="binding site" evidence="9">
    <location>
        <position position="26"/>
    </location>
    <ligand>
        <name>Mg(2+)</name>
        <dbReference type="ChEBI" id="CHEBI:18420"/>
    </ligand>
</feature>
<evidence type="ECO:0000313" key="11">
    <source>
        <dbReference type="Proteomes" id="UP000244173"/>
    </source>
</evidence>
<feature type="active site" description="Schiff-base intermediate with substrate" evidence="9">
    <location>
        <position position="65"/>
    </location>
</feature>
<dbReference type="SFLD" id="SFLDG01129">
    <property type="entry name" value="C1.5:_HAD__Beta-PGM__Phosphata"/>
    <property type="match status" value="1"/>
</dbReference>
<dbReference type="GO" id="GO:0000287">
    <property type="term" value="F:magnesium ion binding"/>
    <property type="evidence" value="ECO:0007669"/>
    <property type="project" value="UniProtKB-UniRule"/>
</dbReference>
<comment type="function">
    <text evidence="7 9">Involved in phosphonate degradation.</text>
</comment>
<evidence type="ECO:0000256" key="5">
    <source>
        <dbReference type="ARBA" id="ARBA00023270"/>
    </source>
</evidence>
<dbReference type="HAMAP" id="MF_01375">
    <property type="entry name" value="PhnX"/>
    <property type="match status" value="1"/>
</dbReference>
<keyword evidence="5 9" id="KW-0704">Schiff base</keyword>
<dbReference type="SUPFAM" id="SSF56784">
    <property type="entry name" value="HAD-like"/>
    <property type="match status" value="1"/>
</dbReference>
<keyword evidence="4 9" id="KW-0460">Magnesium</keyword>
<dbReference type="GO" id="GO:0006281">
    <property type="term" value="P:DNA repair"/>
    <property type="evidence" value="ECO:0007669"/>
    <property type="project" value="TreeGrafter"/>
</dbReference>
<dbReference type="SFLD" id="SFLDS00003">
    <property type="entry name" value="Haloacid_Dehalogenase"/>
    <property type="match status" value="1"/>
</dbReference>
<dbReference type="GO" id="GO:0008967">
    <property type="term" value="F:phosphoglycolate phosphatase activity"/>
    <property type="evidence" value="ECO:0007669"/>
    <property type="project" value="TreeGrafter"/>
</dbReference>
<gene>
    <name evidence="9" type="primary">phnX</name>
    <name evidence="10" type="ORF">DAI18_15275</name>
</gene>
<sequence length="282" mass="30677">MPHTPDAYRYTRQYHGPLQAVIFDWAGTLVDFGSFAPTQVLIDAFAGFGIDITLAEARVPMGLAKWDHIHALGRLTAVEARWRTRFGRGMSREDVDALYAAFMPLQIERVGEYSDPIPGAQAVLDGLRERHIRIGSCSGYPRVVMDRLLPHAAAQGVHVDHAVAADDLRPGGRPGPWMALANVIELGVTELAACVKVDDTVPGIAEGLSAGMWTVGLSLSGNEVGLTRAELAALDTDDRERRRLFAVDRLSRAGAHYVIDSIADLPVILDAIEVRLARGERP</sequence>
<dbReference type="RefSeq" id="WP_051528839.1">
    <property type="nucleotide sequence ID" value="NZ_CP028519.1"/>
</dbReference>
<dbReference type="AlphaFoldDB" id="A0A2S0PFI1"/>
<comment type="cofactor">
    <cofactor evidence="9">
        <name>Mg(2+)</name>
        <dbReference type="ChEBI" id="CHEBI:18420"/>
    </cofactor>
    <text evidence="9">Binds 1 Mg(2+) ion per subunit.</text>
</comment>
<dbReference type="EC" id="3.11.1.1" evidence="8 9"/>
<dbReference type="GO" id="GO:0050194">
    <property type="term" value="F:phosphonoacetaldehyde hydrolase activity"/>
    <property type="evidence" value="ECO:0007669"/>
    <property type="project" value="UniProtKB-UniRule"/>
</dbReference>
<organism evidence="10 11">
    <name type="scientific">Microvirgula aerodenitrificans</name>
    <dbReference type="NCBI Taxonomy" id="57480"/>
    <lineage>
        <taxon>Bacteria</taxon>
        <taxon>Pseudomonadati</taxon>
        <taxon>Pseudomonadota</taxon>
        <taxon>Betaproteobacteria</taxon>
        <taxon>Neisseriales</taxon>
        <taxon>Aquaspirillaceae</taxon>
        <taxon>Microvirgula</taxon>
    </lineage>
</organism>
<dbReference type="InterPro" id="IPR023214">
    <property type="entry name" value="HAD_sf"/>
</dbReference>
<reference evidence="10 11" key="1">
    <citation type="submission" date="2018-04" db="EMBL/GenBank/DDBJ databases">
        <title>Denitrifier Microvirgula.</title>
        <authorList>
            <person name="Anderson E."/>
            <person name="Jang J."/>
            <person name="Ishii S."/>
        </authorList>
    </citation>
    <scope>NUCLEOTIDE SEQUENCE [LARGE SCALE GENOMIC DNA]</scope>
    <source>
        <strain evidence="10 11">BE2.4</strain>
    </source>
</reference>
<evidence type="ECO:0000256" key="9">
    <source>
        <dbReference type="HAMAP-Rule" id="MF_01375"/>
    </source>
</evidence>
<comment type="similarity">
    <text evidence="9">Belongs to the HAD-like hydrolase superfamily. PhnX family.</text>
</comment>
<evidence type="ECO:0000256" key="1">
    <source>
        <dbReference type="ARBA" id="ARBA00011738"/>
    </source>
</evidence>
<dbReference type="CDD" id="cd02586">
    <property type="entry name" value="HAD_PHN"/>
    <property type="match status" value="1"/>
</dbReference>
<dbReference type="InterPro" id="IPR050155">
    <property type="entry name" value="HAD-like_hydrolase_sf"/>
</dbReference>
<evidence type="ECO:0000256" key="4">
    <source>
        <dbReference type="ARBA" id="ARBA00022842"/>
    </source>
</evidence>
<dbReference type="InterPro" id="IPR006439">
    <property type="entry name" value="HAD-SF_hydro_IA"/>
</dbReference>
<feature type="binding site" evidence="9">
    <location>
        <position position="24"/>
    </location>
    <ligand>
        <name>Mg(2+)</name>
        <dbReference type="ChEBI" id="CHEBI:18420"/>
    </ligand>
</feature>
<evidence type="ECO:0000256" key="2">
    <source>
        <dbReference type="ARBA" id="ARBA00022723"/>
    </source>
</evidence>
<protein>
    <recommendedName>
        <fullName evidence="8 9">Phosphonoacetaldehyde hydrolase</fullName>
        <shortName evidence="9">Phosphonatase</shortName>
        <ecNumber evidence="8 9">3.11.1.1</ecNumber>
    </recommendedName>
    <alternativeName>
        <fullName evidence="9">Phosphonoacetaldehyde phosphonohydrolase</fullName>
    </alternativeName>
</protein>
<dbReference type="NCBIfam" id="TIGR01422">
    <property type="entry name" value="phosphonatase"/>
    <property type="match status" value="1"/>
</dbReference>
<dbReference type="OrthoDB" id="5504491at2"/>
<dbReference type="GO" id="GO:0019700">
    <property type="term" value="P:organic phosphonate catabolic process"/>
    <property type="evidence" value="ECO:0007669"/>
    <property type="project" value="InterPro"/>
</dbReference>
<dbReference type="Proteomes" id="UP000244173">
    <property type="component" value="Chromosome"/>
</dbReference>
<feature type="binding site" evidence="9">
    <location>
        <position position="199"/>
    </location>
    <ligand>
        <name>Mg(2+)</name>
        <dbReference type="ChEBI" id="CHEBI:18420"/>
    </ligand>
</feature>
<dbReference type="PANTHER" id="PTHR43434">
    <property type="entry name" value="PHOSPHOGLYCOLATE PHOSPHATASE"/>
    <property type="match status" value="1"/>
</dbReference>
<evidence type="ECO:0000256" key="3">
    <source>
        <dbReference type="ARBA" id="ARBA00022801"/>
    </source>
</evidence>
<keyword evidence="11" id="KW-1185">Reference proteome</keyword>